<keyword evidence="7 9" id="KW-0378">Hydrolase</keyword>
<evidence type="ECO:0000256" key="2">
    <source>
        <dbReference type="ARBA" id="ARBA00022517"/>
    </source>
</evidence>
<sequence length="157" mass="17150">MEIILSSVPEKRKPAPKVKETVTSVLTEAARELGISPHAEVGVVFADDAYIRELNRDYRGIDAATDVLSFALDEGEEPAVQGGPEEALLGDIVISLETAERQAAEFGHSLEREMAYLTVHGMLHLVGYDHEDEHDKAAMRSREEQILAALGIGREGN</sequence>
<dbReference type="PROSITE" id="PS01306">
    <property type="entry name" value="UPF0054"/>
    <property type="match status" value="1"/>
</dbReference>
<keyword evidence="2 9" id="KW-0690">Ribosome biogenesis</keyword>
<dbReference type="HAMAP" id="MF_00009">
    <property type="entry name" value="Endoribonucl_YbeY"/>
    <property type="match status" value="1"/>
</dbReference>
<dbReference type="Pfam" id="PF02130">
    <property type="entry name" value="YbeY"/>
    <property type="match status" value="1"/>
</dbReference>
<keyword evidence="9" id="KW-0963">Cytoplasm</keyword>
<evidence type="ECO:0000256" key="7">
    <source>
        <dbReference type="ARBA" id="ARBA00022801"/>
    </source>
</evidence>
<evidence type="ECO:0000256" key="8">
    <source>
        <dbReference type="ARBA" id="ARBA00022833"/>
    </source>
</evidence>
<dbReference type="EC" id="3.1.-.-" evidence="9"/>
<accession>A0ABU3NYS9</accession>
<evidence type="ECO:0000256" key="3">
    <source>
        <dbReference type="ARBA" id="ARBA00022552"/>
    </source>
</evidence>
<evidence type="ECO:0000256" key="1">
    <source>
        <dbReference type="ARBA" id="ARBA00010875"/>
    </source>
</evidence>
<organism evidence="10 11">
    <name type="scientific">Anaeroselena agilis</name>
    <dbReference type="NCBI Taxonomy" id="3063788"/>
    <lineage>
        <taxon>Bacteria</taxon>
        <taxon>Bacillati</taxon>
        <taxon>Bacillota</taxon>
        <taxon>Negativicutes</taxon>
        <taxon>Acetonemataceae</taxon>
        <taxon>Anaeroselena</taxon>
    </lineage>
</organism>
<dbReference type="InterPro" id="IPR023091">
    <property type="entry name" value="MetalPrtase_cat_dom_sf_prd"/>
</dbReference>
<keyword evidence="4 9" id="KW-0540">Nuclease</keyword>
<keyword evidence="6 9" id="KW-0255">Endonuclease</keyword>
<evidence type="ECO:0000313" key="11">
    <source>
        <dbReference type="Proteomes" id="UP001254848"/>
    </source>
</evidence>
<gene>
    <name evidence="9 10" type="primary">ybeY</name>
    <name evidence="10" type="ORF">Q4T40_11880</name>
</gene>
<dbReference type="EMBL" id="JAUOZS010000001">
    <property type="protein sequence ID" value="MDT8901944.1"/>
    <property type="molecule type" value="Genomic_DNA"/>
</dbReference>
<feature type="binding site" evidence="9">
    <location>
        <position position="124"/>
    </location>
    <ligand>
        <name>Zn(2+)</name>
        <dbReference type="ChEBI" id="CHEBI:29105"/>
        <note>catalytic</note>
    </ligand>
</feature>
<dbReference type="InterPro" id="IPR002036">
    <property type="entry name" value="YbeY"/>
</dbReference>
<keyword evidence="11" id="KW-1185">Reference proteome</keyword>
<name>A0ABU3NYS9_9FIRM</name>
<evidence type="ECO:0000256" key="6">
    <source>
        <dbReference type="ARBA" id="ARBA00022759"/>
    </source>
</evidence>
<dbReference type="Proteomes" id="UP001254848">
    <property type="component" value="Unassembled WGS sequence"/>
</dbReference>
<evidence type="ECO:0000313" key="10">
    <source>
        <dbReference type="EMBL" id="MDT8901944.1"/>
    </source>
</evidence>
<keyword evidence="5 9" id="KW-0479">Metal-binding</keyword>
<comment type="function">
    <text evidence="9">Single strand-specific metallo-endoribonuclease involved in late-stage 70S ribosome quality control and in maturation of the 3' terminus of the 16S rRNA.</text>
</comment>
<keyword evidence="3 9" id="KW-0698">rRNA processing</keyword>
<keyword evidence="8 9" id="KW-0862">Zinc</keyword>
<evidence type="ECO:0000256" key="9">
    <source>
        <dbReference type="HAMAP-Rule" id="MF_00009"/>
    </source>
</evidence>
<comment type="subcellular location">
    <subcellularLocation>
        <location evidence="9">Cytoplasm</location>
    </subcellularLocation>
</comment>
<dbReference type="NCBIfam" id="TIGR00043">
    <property type="entry name" value="rRNA maturation RNase YbeY"/>
    <property type="match status" value="1"/>
</dbReference>
<dbReference type="Gene3D" id="3.40.390.30">
    <property type="entry name" value="Metalloproteases ('zincins'), catalytic domain"/>
    <property type="match status" value="1"/>
</dbReference>
<comment type="caution">
    <text evidence="10">The sequence shown here is derived from an EMBL/GenBank/DDBJ whole genome shotgun (WGS) entry which is preliminary data.</text>
</comment>
<proteinExistence type="inferred from homology"/>
<feature type="binding site" evidence="9">
    <location>
        <position position="130"/>
    </location>
    <ligand>
        <name>Zn(2+)</name>
        <dbReference type="ChEBI" id="CHEBI:29105"/>
        <note>catalytic</note>
    </ligand>
</feature>
<protein>
    <recommendedName>
        <fullName evidence="9">Endoribonuclease YbeY</fullName>
        <ecNumber evidence="9">3.1.-.-</ecNumber>
    </recommendedName>
</protein>
<dbReference type="SUPFAM" id="SSF55486">
    <property type="entry name" value="Metalloproteases ('zincins'), catalytic domain"/>
    <property type="match status" value="1"/>
</dbReference>
<dbReference type="PANTHER" id="PTHR46986:SF1">
    <property type="entry name" value="ENDORIBONUCLEASE YBEY, CHLOROPLASTIC"/>
    <property type="match status" value="1"/>
</dbReference>
<comment type="cofactor">
    <cofactor evidence="9">
        <name>Zn(2+)</name>
        <dbReference type="ChEBI" id="CHEBI:29105"/>
    </cofactor>
    <text evidence="9">Binds 1 zinc ion.</text>
</comment>
<dbReference type="InterPro" id="IPR020549">
    <property type="entry name" value="YbeY_CS"/>
</dbReference>
<feature type="binding site" evidence="9">
    <location>
        <position position="120"/>
    </location>
    <ligand>
        <name>Zn(2+)</name>
        <dbReference type="ChEBI" id="CHEBI:29105"/>
        <note>catalytic</note>
    </ligand>
</feature>
<evidence type="ECO:0000256" key="5">
    <source>
        <dbReference type="ARBA" id="ARBA00022723"/>
    </source>
</evidence>
<comment type="similarity">
    <text evidence="1 9">Belongs to the endoribonuclease YbeY family.</text>
</comment>
<reference evidence="10 11" key="1">
    <citation type="submission" date="2023-07" db="EMBL/GenBank/DDBJ databases">
        <title>The novel representative of Negativicutes class, Anaeroselena agilis gen. nov. sp. nov.</title>
        <authorList>
            <person name="Prokofeva M.I."/>
            <person name="Elcheninov A.G."/>
            <person name="Klyukina A."/>
            <person name="Kublanov I.V."/>
            <person name="Frolov E.N."/>
            <person name="Podosokorskaya O.A."/>
        </authorList>
    </citation>
    <scope>NUCLEOTIDE SEQUENCE [LARGE SCALE GENOMIC DNA]</scope>
    <source>
        <strain evidence="10 11">4137-cl</strain>
    </source>
</reference>
<evidence type="ECO:0000256" key="4">
    <source>
        <dbReference type="ARBA" id="ARBA00022722"/>
    </source>
</evidence>
<dbReference type="PANTHER" id="PTHR46986">
    <property type="entry name" value="ENDORIBONUCLEASE YBEY, CHLOROPLASTIC"/>
    <property type="match status" value="1"/>
</dbReference>